<name>A0ABN7PKD4_TIMPD</name>
<reference evidence="1" key="1">
    <citation type="submission" date="2021-03" db="EMBL/GenBank/DDBJ databases">
        <authorList>
            <person name="Tran Van P."/>
        </authorList>
    </citation>
    <scope>NUCLEOTIDE SEQUENCE</scope>
</reference>
<protein>
    <submittedName>
        <fullName evidence="1">Uncharacterized protein</fullName>
    </submittedName>
</protein>
<accession>A0ABN7PKD4</accession>
<dbReference type="Proteomes" id="UP001153148">
    <property type="component" value="Unassembled WGS sequence"/>
</dbReference>
<proteinExistence type="predicted"/>
<dbReference type="EMBL" id="CAJPIN010084532">
    <property type="protein sequence ID" value="CAG2068218.1"/>
    <property type="molecule type" value="Genomic_DNA"/>
</dbReference>
<comment type="caution">
    <text evidence="1">The sequence shown here is derived from an EMBL/GenBank/DDBJ whole genome shotgun (WGS) entry which is preliminary data.</text>
</comment>
<sequence length="55" mass="6777">MSASEGLRYMYSDLTPVYRHNDKPKFLYQLPIQDFEERFRKSRELFNVMMRNTPE</sequence>
<evidence type="ECO:0000313" key="1">
    <source>
        <dbReference type="EMBL" id="CAG2068218.1"/>
    </source>
</evidence>
<keyword evidence="2" id="KW-1185">Reference proteome</keyword>
<organism evidence="1 2">
    <name type="scientific">Timema podura</name>
    <name type="common">Walking stick</name>
    <dbReference type="NCBI Taxonomy" id="61482"/>
    <lineage>
        <taxon>Eukaryota</taxon>
        <taxon>Metazoa</taxon>
        <taxon>Ecdysozoa</taxon>
        <taxon>Arthropoda</taxon>
        <taxon>Hexapoda</taxon>
        <taxon>Insecta</taxon>
        <taxon>Pterygota</taxon>
        <taxon>Neoptera</taxon>
        <taxon>Polyneoptera</taxon>
        <taxon>Phasmatodea</taxon>
        <taxon>Timematodea</taxon>
        <taxon>Timematoidea</taxon>
        <taxon>Timematidae</taxon>
        <taxon>Timema</taxon>
    </lineage>
</organism>
<feature type="non-terminal residue" evidence="1">
    <location>
        <position position="55"/>
    </location>
</feature>
<evidence type="ECO:0000313" key="2">
    <source>
        <dbReference type="Proteomes" id="UP001153148"/>
    </source>
</evidence>
<gene>
    <name evidence="1" type="ORF">TPAB3V08_LOCUS15161</name>
</gene>